<organism evidence="2 3">
    <name type="scientific">[Candida] railenensis</name>
    <dbReference type="NCBI Taxonomy" id="45579"/>
    <lineage>
        <taxon>Eukaryota</taxon>
        <taxon>Fungi</taxon>
        <taxon>Dikarya</taxon>
        <taxon>Ascomycota</taxon>
        <taxon>Saccharomycotina</taxon>
        <taxon>Pichiomycetes</taxon>
        <taxon>Debaryomycetaceae</taxon>
        <taxon>Kurtzmaniella</taxon>
    </lineage>
</organism>
<dbReference type="AlphaFoldDB" id="A0A9P0QQ61"/>
<feature type="compositionally biased region" description="Basic and acidic residues" evidence="1">
    <location>
        <begin position="135"/>
        <end position="145"/>
    </location>
</feature>
<feature type="region of interest" description="Disordered" evidence="1">
    <location>
        <begin position="126"/>
        <end position="195"/>
    </location>
</feature>
<evidence type="ECO:0000256" key="1">
    <source>
        <dbReference type="SAM" id="MobiDB-lite"/>
    </source>
</evidence>
<proteinExistence type="predicted"/>
<protein>
    <submittedName>
        <fullName evidence="2">Uncharacterized protein</fullName>
    </submittedName>
</protein>
<dbReference type="Proteomes" id="UP000837801">
    <property type="component" value="Unassembled WGS sequence"/>
</dbReference>
<dbReference type="InterPro" id="IPR035213">
    <property type="entry name" value="DUF5321"/>
</dbReference>
<gene>
    <name evidence="2" type="ORF">CLIB1423_08S02190</name>
</gene>
<evidence type="ECO:0000313" key="2">
    <source>
        <dbReference type="EMBL" id="CAH2352836.1"/>
    </source>
</evidence>
<dbReference type="EMBL" id="CAKXYY010000008">
    <property type="protein sequence ID" value="CAH2352836.1"/>
    <property type="molecule type" value="Genomic_DNA"/>
</dbReference>
<dbReference type="Pfam" id="PF17254">
    <property type="entry name" value="DUF5321"/>
    <property type="match status" value="1"/>
</dbReference>
<accession>A0A9P0QQ61</accession>
<sequence length="195" mass="22185">MFASRLARVPKCASRRFISSTASSGRQSALRQLLKQPIFKSIFLTLLFGSVTIDLMRNKKNLEAMESSYRSKITILEDIVTKLQNNESVNIAQELKLANALTKNRYNSVTDIEFDKQLENFMIDLSQNKENTTNSKEERKEESHATKKATIKETNAVAGQGEEQVVLAPVPEKRVEIKRQPFTSEAKQRETSKFL</sequence>
<dbReference type="OrthoDB" id="2253354at2759"/>
<reference evidence="2" key="1">
    <citation type="submission" date="2022-03" db="EMBL/GenBank/DDBJ databases">
        <authorList>
            <person name="Legras J.-L."/>
            <person name="Devillers H."/>
            <person name="Grondin C."/>
        </authorList>
    </citation>
    <scope>NUCLEOTIDE SEQUENCE</scope>
    <source>
        <strain evidence="2">CLIB 1423</strain>
    </source>
</reference>
<comment type="caution">
    <text evidence="2">The sequence shown here is derived from an EMBL/GenBank/DDBJ whole genome shotgun (WGS) entry which is preliminary data.</text>
</comment>
<name>A0A9P0QQ61_9ASCO</name>
<evidence type="ECO:0000313" key="3">
    <source>
        <dbReference type="Proteomes" id="UP000837801"/>
    </source>
</evidence>
<keyword evidence="3" id="KW-1185">Reference proteome</keyword>
<feature type="compositionally biased region" description="Basic and acidic residues" evidence="1">
    <location>
        <begin position="186"/>
        <end position="195"/>
    </location>
</feature>